<dbReference type="EMBL" id="JAEPDI010000001">
    <property type="protein sequence ID" value="MCG7938045.1"/>
    <property type="molecule type" value="Genomic_DNA"/>
</dbReference>
<dbReference type="Pfam" id="PF09361">
    <property type="entry name" value="Phasin_2"/>
    <property type="match status" value="1"/>
</dbReference>
<organism evidence="2 3">
    <name type="scientific">Candidatus Thiodiazotropha lotti</name>
    <dbReference type="NCBI Taxonomy" id="2792787"/>
    <lineage>
        <taxon>Bacteria</taxon>
        <taxon>Pseudomonadati</taxon>
        <taxon>Pseudomonadota</taxon>
        <taxon>Gammaproteobacteria</taxon>
        <taxon>Chromatiales</taxon>
        <taxon>Sedimenticolaceae</taxon>
        <taxon>Candidatus Thiodiazotropha</taxon>
    </lineage>
</organism>
<dbReference type="NCBIfam" id="TIGR01841">
    <property type="entry name" value="phasin"/>
    <property type="match status" value="1"/>
</dbReference>
<feature type="domain" description="Phasin" evidence="1">
    <location>
        <begin position="11"/>
        <end position="107"/>
    </location>
</feature>
<accession>A0A9E4MZS0</accession>
<evidence type="ECO:0000313" key="2">
    <source>
        <dbReference type="EMBL" id="MCG7938045.1"/>
    </source>
</evidence>
<gene>
    <name evidence="2" type="ORF">JAZ04_04190</name>
</gene>
<dbReference type="InterPro" id="IPR010127">
    <property type="entry name" value="Phasin_subfam-1"/>
</dbReference>
<name>A0A9E4MZS0_9GAMM</name>
<evidence type="ECO:0000259" key="1">
    <source>
        <dbReference type="Pfam" id="PF09361"/>
    </source>
</evidence>
<dbReference type="InterPro" id="IPR018968">
    <property type="entry name" value="Phasin"/>
</dbReference>
<comment type="caution">
    <text evidence="2">The sequence shown here is derived from an EMBL/GenBank/DDBJ whole genome shotgun (WGS) entry which is preliminary data.</text>
</comment>
<dbReference type="Proteomes" id="UP000886687">
    <property type="component" value="Unassembled WGS sequence"/>
</dbReference>
<evidence type="ECO:0000313" key="3">
    <source>
        <dbReference type="Proteomes" id="UP000886687"/>
    </source>
</evidence>
<proteinExistence type="predicted"/>
<dbReference type="AlphaFoldDB" id="A0A9E4MZS0"/>
<reference evidence="2" key="1">
    <citation type="journal article" date="2021" name="Proc. Natl. Acad. Sci. U.S.A.">
        <title>Global biogeography of chemosynthetic symbionts reveals both localized and globally distributed symbiont groups. .</title>
        <authorList>
            <person name="Osvatic J.T."/>
            <person name="Wilkins L.G.E."/>
            <person name="Leibrecht L."/>
            <person name="Leray M."/>
            <person name="Zauner S."/>
            <person name="Polzin J."/>
            <person name="Camacho Y."/>
            <person name="Gros O."/>
            <person name="van Gils J.A."/>
            <person name="Eisen J.A."/>
            <person name="Petersen J.M."/>
            <person name="Yuen B."/>
        </authorList>
    </citation>
    <scope>NUCLEOTIDE SEQUENCE</scope>
    <source>
        <strain evidence="2">MAGL173</strain>
    </source>
</reference>
<sequence>MANAKESIEMINEFNTTGYDSFRQLTDISLKTWNQVMEAQINTVSSLMNTSMEQLKLVSEAKDYHEAVRGQMDLTRKLGEELMTKTREAVEMSQKTGEEVRSWYESNLATANEQISKVAEKAA</sequence>
<protein>
    <submittedName>
        <fullName evidence="2">Phasin family protein</fullName>
    </submittedName>
</protein>